<dbReference type="Proteomes" id="UP000735302">
    <property type="component" value="Unassembled WGS sequence"/>
</dbReference>
<organism evidence="2 3">
    <name type="scientific">Plakobranchus ocellatus</name>
    <dbReference type="NCBI Taxonomy" id="259542"/>
    <lineage>
        <taxon>Eukaryota</taxon>
        <taxon>Metazoa</taxon>
        <taxon>Spiralia</taxon>
        <taxon>Lophotrochozoa</taxon>
        <taxon>Mollusca</taxon>
        <taxon>Gastropoda</taxon>
        <taxon>Heterobranchia</taxon>
        <taxon>Euthyneura</taxon>
        <taxon>Panpulmonata</taxon>
        <taxon>Sacoglossa</taxon>
        <taxon>Placobranchoidea</taxon>
        <taxon>Plakobranchidae</taxon>
        <taxon>Plakobranchus</taxon>
    </lineage>
</organism>
<feature type="compositionally biased region" description="Basic and acidic residues" evidence="1">
    <location>
        <begin position="64"/>
        <end position="85"/>
    </location>
</feature>
<dbReference type="EMBL" id="BLXT01001780">
    <property type="protein sequence ID" value="GFN87661.1"/>
    <property type="molecule type" value="Genomic_DNA"/>
</dbReference>
<evidence type="ECO:0000256" key="1">
    <source>
        <dbReference type="SAM" id="MobiDB-lite"/>
    </source>
</evidence>
<feature type="region of interest" description="Disordered" evidence="1">
    <location>
        <begin position="27"/>
        <end position="110"/>
    </location>
</feature>
<reference evidence="2 3" key="1">
    <citation type="journal article" date="2021" name="Elife">
        <title>Chloroplast acquisition without the gene transfer in kleptoplastic sea slugs, Plakobranchus ocellatus.</title>
        <authorList>
            <person name="Maeda T."/>
            <person name="Takahashi S."/>
            <person name="Yoshida T."/>
            <person name="Shimamura S."/>
            <person name="Takaki Y."/>
            <person name="Nagai Y."/>
            <person name="Toyoda A."/>
            <person name="Suzuki Y."/>
            <person name="Arimoto A."/>
            <person name="Ishii H."/>
            <person name="Satoh N."/>
            <person name="Nishiyama T."/>
            <person name="Hasebe M."/>
            <person name="Maruyama T."/>
            <person name="Minagawa J."/>
            <person name="Obokata J."/>
            <person name="Shigenobu S."/>
        </authorList>
    </citation>
    <scope>NUCLEOTIDE SEQUENCE [LARGE SCALE GENOMIC DNA]</scope>
</reference>
<proteinExistence type="predicted"/>
<protein>
    <submittedName>
        <fullName evidence="2">Uncharacterized protein</fullName>
    </submittedName>
</protein>
<comment type="caution">
    <text evidence="2">The sequence shown here is derived from an EMBL/GenBank/DDBJ whole genome shotgun (WGS) entry which is preliminary data.</text>
</comment>
<keyword evidence="3" id="KW-1185">Reference proteome</keyword>
<dbReference type="AlphaFoldDB" id="A0AAV3YXF2"/>
<feature type="compositionally biased region" description="Polar residues" evidence="1">
    <location>
        <begin position="27"/>
        <end position="40"/>
    </location>
</feature>
<accession>A0AAV3YXF2</accession>
<name>A0AAV3YXF2_9GAST</name>
<sequence>MDIISIEQPNVAARCLPVSQCWLTSLAHTGGSTTSDQSFMQHLPHTPPAAIDRGGPALSSHTLPADRRLKRVEQDDEGFHPKVEGVSENMRQWVREMSHNRLPTGEGGTT</sequence>
<evidence type="ECO:0000313" key="3">
    <source>
        <dbReference type="Proteomes" id="UP000735302"/>
    </source>
</evidence>
<gene>
    <name evidence="2" type="ORF">PoB_001416700</name>
</gene>
<evidence type="ECO:0000313" key="2">
    <source>
        <dbReference type="EMBL" id="GFN87661.1"/>
    </source>
</evidence>